<dbReference type="RefSeq" id="WP_213236347.1">
    <property type="nucleotide sequence ID" value="NZ_JAHBCL010000010.1"/>
</dbReference>
<keyword evidence="2" id="KW-1185">Reference proteome</keyword>
<gene>
    <name evidence="1" type="ORF">KHM83_07350</name>
</gene>
<evidence type="ECO:0000313" key="2">
    <source>
        <dbReference type="Proteomes" id="UP000746471"/>
    </source>
</evidence>
<protein>
    <submittedName>
        <fullName evidence="1">DUF4250 domain-containing protein</fullName>
    </submittedName>
</protein>
<name>A0ABS5PMV9_9FIRM</name>
<accession>A0ABS5PMV9</accession>
<evidence type="ECO:0000313" key="1">
    <source>
        <dbReference type="EMBL" id="MBS7526490.1"/>
    </source>
</evidence>
<dbReference type="InterPro" id="IPR025346">
    <property type="entry name" value="DUF4250"/>
</dbReference>
<dbReference type="Proteomes" id="UP000746471">
    <property type="component" value="Unassembled WGS sequence"/>
</dbReference>
<dbReference type="Pfam" id="PF14056">
    <property type="entry name" value="DUF4250"/>
    <property type="match status" value="1"/>
</dbReference>
<organism evidence="1 2">
    <name type="scientific">Fusibacter paucivorans</name>
    <dbReference type="NCBI Taxonomy" id="76009"/>
    <lineage>
        <taxon>Bacteria</taxon>
        <taxon>Bacillati</taxon>
        <taxon>Bacillota</taxon>
        <taxon>Clostridia</taxon>
        <taxon>Eubacteriales</taxon>
        <taxon>Eubacteriales Family XII. Incertae Sedis</taxon>
        <taxon>Fusibacter</taxon>
    </lineage>
</organism>
<dbReference type="EMBL" id="JAHBCL010000010">
    <property type="protein sequence ID" value="MBS7526490.1"/>
    <property type="molecule type" value="Genomic_DNA"/>
</dbReference>
<proteinExistence type="predicted"/>
<reference evidence="1 2" key="1">
    <citation type="submission" date="2021-05" db="EMBL/GenBank/DDBJ databases">
        <title>Fusibacter ferrireducens sp. nov., an anaerobic, sulfur- and Fe-reducing bacterium isolated from the mangrove sediment.</title>
        <authorList>
            <person name="Qiu D."/>
        </authorList>
    </citation>
    <scope>NUCLEOTIDE SEQUENCE [LARGE SCALE GENOMIC DNA]</scope>
    <source>
        <strain evidence="1 2">DSM 12116</strain>
    </source>
</reference>
<comment type="caution">
    <text evidence="1">The sequence shown here is derived from an EMBL/GenBank/DDBJ whole genome shotgun (WGS) entry which is preliminary data.</text>
</comment>
<sequence length="67" mass="7543">MIPNDPYILLSFINTKLRDAYPSLEALCDDLNIVPTDLCNQLNAIGYVYRKDLRQFLSVAAQSPPSL</sequence>